<feature type="domain" description="Integrase catalytic" evidence="2">
    <location>
        <begin position="113"/>
        <end position="289"/>
    </location>
</feature>
<dbReference type="PANTHER" id="PTHR35004">
    <property type="entry name" value="TRANSPOSASE RV3428C-RELATED"/>
    <property type="match status" value="1"/>
</dbReference>
<dbReference type="Pfam" id="PF22483">
    <property type="entry name" value="Mu-transpos_C_2"/>
    <property type="match status" value="1"/>
</dbReference>
<comment type="caution">
    <text evidence="3">The sequence shown here is derived from an EMBL/GenBank/DDBJ whole genome shotgun (WGS) entry which is preliminary data.</text>
</comment>
<proteinExistence type="inferred from homology"/>
<keyword evidence="4" id="KW-1185">Reference proteome</keyword>
<comment type="similarity">
    <text evidence="1">Belongs to the transposase IS21/IS408/IS1162 family.</text>
</comment>
<accession>A0ABX1L0C3</accession>
<dbReference type="Proteomes" id="UP000763447">
    <property type="component" value="Unassembled WGS sequence"/>
</dbReference>
<name>A0ABX1L0C3_9LACO</name>
<dbReference type="SUPFAM" id="SSF53098">
    <property type="entry name" value="Ribonuclease H-like"/>
    <property type="match status" value="1"/>
</dbReference>
<reference evidence="3 4" key="1">
    <citation type="submission" date="2020-04" db="EMBL/GenBank/DDBJ databases">
        <title>A novel species of genus Lactobacillus that was isolated from fermented food Zha-chili.</title>
        <authorList>
            <person name="Zhang Z."/>
        </authorList>
    </citation>
    <scope>NUCLEOTIDE SEQUENCE [LARGE SCALE GENOMIC DNA]</scope>
    <source>
        <strain evidence="4">HBUAS51383</strain>
    </source>
</reference>
<dbReference type="InterPro" id="IPR036397">
    <property type="entry name" value="RNaseH_sf"/>
</dbReference>
<dbReference type="EMBL" id="JAAXLJ010000045">
    <property type="protein sequence ID" value="NLR19649.1"/>
    <property type="molecule type" value="Genomic_DNA"/>
</dbReference>
<dbReference type="RefSeq" id="WP_168926188.1">
    <property type="nucleotide sequence ID" value="NZ_JAAXLJ010000045.1"/>
</dbReference>
<dbReference type="InterPro" id="IPR054353">
    <property type="entry name" value="IstA-like_C"/>
</dbReference>
<evidence type="ECO:0000256" key="1">
    <source>
        <dbReference type="ARBA" id="ARBA00009277"/>
    </source>
</evidence>
<evidence type="ECO:0000259" key="2">
    <source>
        <dbReference type="PROSITE" id="PS50994"/>
    </source>
</evidence>
<protein>
    <submittedName>
        <fullName evidence="3">IS21 family transposase</fullName>
    </submittedName>
</protein>
<dbReference type="PANTHER" id="PTHR35004:SF6">
    <property type="entry name" value="TRANSPOSASE"/>
    <property type="match status" value="1"/>
</dbReference>
<dbReference type="InterPro" id="IPR001584">
    <property type="entry name" value="Integrase_cat-core"/>
</dbReference>
<evidence type="ECO:0000313" key="4">
    <source>
        <dbReference type="Proteomes" id="UP000763447"/>
    </source>
</evidence>
<evidence type="ECO:0000313" key="3">
    <source>
        <dbReference type="EMBL" id="NLR19649.1"/>
    </source>
</evidence>
<dbReference type="NCBIfam" id="NF033546">
    <property type="entry name" value="transpos_IS21"/>
    <property type="match status" value="1"/>
</dbReference>
<dbReference type="PROSITE" id="PS50994">
    <property type="entry name" value="INTEGRASE"/>
    <property type="match status" value="1"/>
</dbReference>
<gene>
    <name evidence="3" type="ORF">HC026_12230</name>
</gene>
<dbReference type="Pfam" id="PF00665">
    <property type="entry name" value="rve"/>
    <property type="match status" value="1"/>
</dbReference>
<sequence length="412" mass="47992">MRTDLRQGVKQFVHDDIKPNFAALARQYNADYRTVKKAYEKAKNGTDPGIKQTRPSLLDPYRSIIQDKVETGCSAKSIFKFIEKKGFKGKYTIVREYCSTLKGERIKRATIRVEHTPGLSAQVDWKEEMTLYNQAGDPIHFNIFLYVLPYSKLKYITLIFERSQDTLFNCLDDAFENTGGIPKEIWFDNMRQVVDHRKSSFGKPVFNERFHQFCVDAGFKPIACRPFRPQTKGSVEALARTMERLRVYNYEFVDTVELINIIDELCFDLNNEVSQATNEIPLIKWKYDEKEYLHSVPANLLNPFFEENITRVVSKESMVNFRKCKYSVDPQYIGKTVDIELTNSENQIQVYYNGELIRTHNISTNQFNYDAEDRIRILQSDLLKGQNRDDIETYIAEHLSQYDSIGGVTNDN</sequence>
<dbReference type="InterPro" id="IPR012337">
    <property type="entry name" value="RNaseH-like_sf"/>
</dbReference>
<dbReference type="Gene3D" id="3.30.420.10">
    <property type="entry name" value="Ribonuclease H-like superfamily/Ribonuclease H"/>
    <property type="match status" value="1"/>
</dbReference>
<organism evidence="3 4">
    <name type="scientific">Secundilactobacillus angelensis</name>
    <dbReference type="NCBI Taxonomy" id="2722706"/>
    <lineage>
        <taxon>Bacteria</taxon>
        <taxon>Bacillati</taxon>
        <taxon>Bacillota</taxon>
        <taxon>Bacilli</taxon>
        <taxon>Lactobacillales</taxon>
        <taxon>Lactobacillaceae</taxon>
        <taxon>Secundilactobacillus</taxon>
    </lineage>
</organism>